<feature type="signal peptide" evidence="11">
    <location>
        <begin position="1"/>
        <end position="20"/>
    </location>
</feature>
<dbReference type="Proteomes" id="UP000323824">
    <property type="component" value="Chromosome"/>
</dbReference>
<evidence type="ECO:0000256" key="4">
    <source>
        <dbReference type="ARBA" id="ARBA00022692"/>
    </source>
</evidence>
<evidence type="ECO:0000313" key="14">
    <source>
        <dbReference type="Proteomes" id="UP000323824"/>
    </source>
</evidence>
<proteinExistence type="predicted"/>
<evidence type="ECO:0000256" key="9">
    <source>
        <dbReference type="ARBA" id="ARBA00023201"/>
    </source>
</evidence>
<keyword evidence="2" id="KW-0813">Transport</keyword>
<keyword evidence="5 10" id="KW-1133">Transmembrane helix</keyword>
<feature type="transmembrane region" description="Helical" evidence="10">
    <location>
        <begin position="282"/>
        <end position="306"/>
    </location>
</feature>
<feature type="transmembrane region" description="Helical" evidence="10">
    <location>
        <begin position="30"/>
        <end position="51"/>
    </location>
</feature>
<name>A0A5C1QD39_9SPIO</name>
<feature type="transmembrane region" description="Helical" evidence="10">
    <location>
        <begin position="238"/>
        <end position="261"/>
    </location>
</feature>
<keyword evidence="11" id="KW-0732">Signal</keyword>
<evidence type="ECO:0000256" key="6">
    <source>
        <dbReference type="ARBA" id="ARBA00023053"/>
    </source>
</evidence>
<evidence type="ECO:0000313" key="13">
    <source>
        <dbReference type="EMBL" id="QEN04122.1"/>
    </source>
</evidence>
<evidence type="ECO:0000256" key="1">
    <source>
        <dbReference type="ARBA" id="ARBA00004141"/>
    </source>
</evidence>
<keyword evidence="9" id="KW-0739">Sodium transport</keyword>
<organism evidence="13 14">
    <name type="scientific">Thiospirochaeta perfilievii</name>
    <dbReference type="NCBI Taxonomy" id="252967"/>
    <lineage>
        <taxon>Bacteria</taxon>
        <taxon>Pseudomonadati</taxon>
        <taxon>Spirochaetota</taxon>
        <taxon>Spirochaetia</taxon>
        <taxon>Spirochaetales</taxon>
        <taxon>Spirochaetaceae</taxon>
        <taxon>Thiospirochaeta</taxon>
    </lineage>
</organism>
<keyword evidence="14" id="KW-1185">Reference proteome</keyword>
<keyword evidence="4 10" id="KW-0812">Transmembrane</keyword>
<dbReference type="PANTHER" id="PTHR43562:SF3">
    <property type="entry name" value="SODIUM ION_PROTON EXCHANGER (EUROFUNG)"/>
    <property type="match status" value="1"/>
</dbReference>
<feature type="transmembrane region" description="Helical" evidence="10">
    <location>
        <begin position="198"/>
        <end position="226"/>
    </location>
</feature>
<dbReference type="InterPro" id="IPR006153">
    <property type="entry name" value="Cation/H_exchanger_TM"/>
</dbReference>
<dbReference type="EMBL" id="CP035807">
    <property type="protein sequence ID" value="QEN04122.1"/>
    <property type="molecule type" value="Genomic_DNA"/>
</dbReference>
<evidence type="ECO:0000256" key="7">
    <source>
        <dbReference type="ARBA" id="ARBA00023065"/>
    </source>
</evidence>
<dbReference type="Gene3D" id="1.20.1530.20">
    <property type="match status" value="1"/>
</dbReference>
<feature type="transmembrane region" description="Helical" evidence="10">
    <location>
        <begin position="166"/>
        <end position="186"/>
    </location>
</feature>
<protein>
    <submittedName>
        <fullName evidence="13">Sodium:proton exchanger</fullName>
    </submittedName>
</protein>
<evidence type="ECO:0000256" key="10">
    <source>
        <dbReference type="SAM" id="Phobius"/>
    </source>
</evidence>
<evidence type="ECO:0000256" key="3">
    <source>
        <dbReference type="ARBA" id="ARBA00022449"/>
    </source>
</evidence>
<reference evidence="13 14" key="2">
    <citation type="submission" date="2019-09" db="EMBL/GenBank/DDBJ databases">
        <title>Complete Genome Sequence and Methylome Analysis of free living Spirochaetas.</title>
        <authorList>
            <person name="Leshcheva N."/>
            <person name="Mikheeva N."/>
        </authorList>
    </citation>
    <scope>NUCLEOTIDE SEQUENCE [LARGE SCALE GENOMIC DNA]</scope>
    <source>
        <strain evidence="13 14">P</strain>
    </source>
</reference>
<feature type="domain" description="PTS EIIA type-2" evidence="12">
    <location>
        <begin position="574"/>
        <end position="718"/>
    </location>
</feature>
<evidence type="ECO:0000259" key="12">
    <source>
        <dbReference type="PROSITE" id="PS51094"/>
    </source>
</evidence>
<dbReference type="GO" id="GO:0015297">
    <property type="term" value="F:antiporter activity"/>
    <property type="evidence" value="ECO:0007669"/>
    <property type="project" value="UniProtKB-KW"/>
</dbReference>
<keyword evidence="3" id="KW-0050">Antiport</keyword>
<gene>
    <name evidence="13" type="ORF">EW093_05205</name>
</gene>
<accession>A0A5C1QD39</accession>
<keyword evidence="7" id="KW-0406">Ion transport</keyword>
<feature type="transmembrane region" description="Helical" evidence="10">
    <location>
        <begin position="63"/>
        <end position="84"/>
    </location>
</feature>
<feature type="transmembrane region" description="Helical" evidence="10">
    <location>
        <begin position="104"/>
        <end position="121"/>
    </location>
</feature>
<keyword evidence="6" id="KW-0915">Sodium</keyword>
<dbReference type="Pfam" id="PF00999">
    <property type="entry name" value="Na_H_Exchanger"/>
    <property type="match status" value="1"/>
</dbReference>
<dbReference type="CDD" id="cd00211">
    <property type="entry name" value="PTS_IIA_fru"/>
    <property type="match status" value="1"/>
</dbReference>
<keyword evidence="8 10" id="KW-0472">Membrane</keyword>
<dbReference type="InterPro" id="IPR016152">
    <property type="entry name" value="PTrfase/Anion_transptr"/>
</dbReference>
<dbReference type="Gene3D" id="3.40.930.10">
    <property type="entry name" value="Mannitol-specific EII, Chain A"/>
    <property type="match status" value="1"/>
</dbReference>
<dbReference type="GO" id="GO:1902600">
    <property type="term" value="P:proton transmembrane transport"/>
    <property type="evidence" value="ECO:0007669"/>
    <property type="project" value="InterPro"/>
</dbReference>
<dbReference type="Pfam" id="PF00359">
    <property type="entry name" value="PTS_EIIA_2"/>
    <property type="match status" value="1"/>
</dbReference>
<evidence type="ECO:0000256" key="8">
    <source>
        <dbReference type="ARBA" id="ARBA00023136"/>
    </source>
</evidence>
<dbReference type="OrthoDB" id="9793589at2"/>
<evidence type="ECO:0000256" key="11">
    <source>
        <dbReference type="SAM" id="SignalP"/>
    </source>
</evidence>
<evidence type="ECO:0000256" key="5">
    <source>
        <dbReference type="ARBA" id="ARBA00022989"/>
    </source>
</evidence>
<comment type="subcellular location">
    <subcellularLocation>
        <location evidence="1">Membrane</location>
        <topology evidence="1">Multi-pass membrane protein</topology>
    </subcellularLocation>
</comment>
<dbReference type="PROSITE" id="PS51094">
    <property type="entry name" value="PTS_EIIA_TYPE_2"/>
    <property type="match status" value="1"/>
</dbReference>
<evidence type="ECO:0000256" key="2">
    <source>
        <dbReference type="ARBA" id="ARBA00022448"/>
    </source>
</evidence>
<reference evidence="13 14" key="1">
    <citation type="submission" date="2019-02" db="EMBL/GenBank/DDBJ databases">
        <authorList>
            <person name="Fomenkov A."/>
            <person name="Dubinina G."/>
            <person name="Grabovich M."/>
            <person name="Vincze T."/>
            <person name="Roberts R.J."/>
        </authorList>
    </citation>
    <scope>NUCLEOTIDE SEQUENCE [LARGE SCALE GENOMIC DNA]</scope>
    <source>
        <strain evidence="13 14">P</strain>
    </source>
</reference>
<feature type="transmembrane region" description="Helical" evidence="10">
    <location>
        <begin position="133"/>
        <end position="154"/>
    </location>
</feature>
<dbReference type="KEGG" id="sper:EW093_05205"/>
<dbReference type="GO" id="GO:0006814">
    <property type="term" value="P:sodium ion transport"/>
    <property type="evidence" value="ECO:0007669"/>
    <property type="project" value="UniProtKB-KW"/>
</dbReference>
<dbReference type="InterPro" id="IPR002178">
    <property type="entry name" value="PTS_EIIA_type-2_dom"/>
</dbReference>
<feature type="chain" id="PRO_5022759526" evidence="11">
    <location>
        <begin position="21"/>
        <end position="719"/>
    </location>
</feature>
<dbReference type="AlphaFoldDB" id="A0A5C1QD39"/>
<dbReference type="InterPro" id="IPR038770">
    <property type="entry name" value="Na+/solute_symporter_sf"/>
</dbReference>
<dbReference type="RefSeq" id="WP_149567379.1">
    <property type="nucleotide sequence ID" value="NZ_CP035807.1"/>
</dbReference>
<dbReference type="SUPFAM" id="SSF55804">
    <property type="entry name" value="Phoshotransferase/anion transport protein"/>
    <property type="match status" value="1"/>
</dbReference>
<feature type="transmembrane region" description="Helical" evidence="10">
    <location>
        <begin position="353"/>
        <end position="378"/>
    </location>
</feature>
<feature type="transmembrane region" description="Helical" evidence="10">
    <location>
        <begin position="326"/>
        <end position="346"/>
    </location>
</feature>
<dbReference type="GO" id="GO:0016020">
    <property type="term" value="C:membrane"/>
    <property type="evidence" value="ECO:0007669"/>
    <property type="project" value="UniProtKB-SubCell"/>
</dbReference>
<dbReference type="PANTHER" id="PTHR43562">
    <property type="entry name" value="NAPA-TYPE SODIUM/HYDROGEN ANTIPORTER"/>
    <property type="match status" value="1"/>
</dbReference>
<sequence>MNKKRTILFLLLLISIPLFSSEIQTDTHNITHKMTMLVFQLGIIIFFAKFFGRFLAKLGMPSVLGELIAGIFIGPHFLGGIPFLGFTEGLFPLVHGNVPVTTELWAISVLASIVLLFHAGLETDLNLFMRYSLKGAVVGISGVIFSFIGGVWFAMTFMKLTFMDPVTLFLGVLSIATSVGITARILSEQRKVDSPEGVTILAAAVIDDVLGIIILAIILGIVSVLSSGEANAQIDWNAIGFIAFKAIGVWLGVTALGLIFASKISSFLKLFKDKVNIAVAGLALALIFAGIFESAGLALIIGAYVLGLSLSKTDISFVIQDAIHPIAEFIIPIFFAVMGMMVDIHILFSKEVLFLGFIYGIIAIFTKLLACGIPSLFLNFNMLGALRIGVGMIPRGEVALIIAGIGVGDGILNSEIFGIAVLMTLLSTISPPPILTKLLQNPKKGTKKEIKGSNSISTKFDFPTGTLTDLAVDKIVTALTGEGFFSHKMEIEGDKIYQLRKDNIFFTLFHFYKTVEIISDKEDLVFVKTIVYEALLALNQSIKKLQDMAKPEEMKKDILESNSESRKNYSLLKSALNPDTIRLSLNSEKKSDILEEIVDILYENGDITNRDEVLKEVIEREKLMSTGLQNGIAIPHCKTDSVSSIKTVVALCRDGVDFDSLDGLPTRIIVFIVSPKSNPGPHIQFLSAIGTILNNKHSLLEILDSKTPVGVRDTILGKA</sequence>